<comment type="caution">
    <text evidence="1">The sequence shown here is derived from an EMBL/GenBank/DDBJ whole genome shotgun (WGS) entry which is preliminary data.</text>
</comment>
<accession>A0AAD5PGG3</accession>
<reference evidence="1" key="1">
    <citation type="journal article" date="2022" name="IScience">
        <title>Evolution of zygomycete secretomes and the origins of terrestrial fungal ecologies.</title>
        <authorList>
            <person name="Chang Y."/>
            <person name="Wang Y."/>
            <person name="Mondo S."/>
            <person name="Ahrendt S."/>
            <person name="Andreopoulos W."/>
            <person name="Barry K."/>
            <person name="Beard J."/>
            <person name="Benny G.L."/>
            <person name="Blankenship S."/>
            <person name="Bonito G."/>
            <person name="Cuomo C."/>
            <person name="Desiro A."/>
            <person name="Gervers K.A."/>
            <person name="Hundley H."/>
            <person name="Kuo A."/>
            <person name="LaButti K."/>
            <person name="Lang B.F."/>
            <person name="Lipzen A."/>
            <person name="O'Donnell K."/>
            <person name="Pangilinan J."/>
            <person name="Reynolds N."/>
            <person name="Sandor L."/>
            <person name="Smith M.E."/>
            <person name="Tsang A."/>
            <person name="Grigoriev I.V."/>
            <person name="Stajich J.E."/>
            <person name="Spatafora J.W."/>
        </authorList>
    </citation>
    <scope>NUCLEOTIDE SEQUENCE</scope>
    <source>
        <strain evidence="1">RSA 2281</strain>
    </source>
</reference>
<dbReference type="SUPFAM" id="SSF48452">
    <property type="entry name" value="TPR-like"/>
    <property type="match status" value="1"/>
</dbReference>
<organism evidence="1 2">
    <name type="scientific">Phascolomyces articulosus</name>
    <dbReference type="NCBI Taxonomy" id="60185"/>
    <lineage>
        <taxon>Eukaryota</taxon>
        <taxon>Fungi</taxon>
        <taxon>Fungi incertae sedis</taxon>
        <taxon>Mucoromycota</taxon>
        <taxon>Mucoromycotina</taxon>
        <taxon>Mucoromycetes</taxon>
        <taxon>Mucorales</taxon>
        <taxon>Lichtheimiaceae</taxon>
        <taxon>Phascolomyces</taxon>
    </lineage>
</organism>
<keyword evidence="2" id="KW-1185">Reference proteome</keyword>
<dbReference type="InterPro" id="IPR036047">
    <property type="entry name" value="F-box-like_dom_sf"/>
</dbReference>
<dbReference type="Gene3D" id="1.20.1280.50">
    <property type="match status" value="1"/>
</dbReference>
<name>A0AAD5PGG3_9FUNG</name>
<evidence type="ECO:0000313" key="1">
    <source>
        <dbReference type="EMBL" id="KAI9270677.1"/>
    </source>
</evidence>
<protein>
    <submittedName>
        <fullName evidence="1">Uncharacterized protein</fullName>
    </submittedName>
</protein>
<reference evidence="1" key="2">
    <citation type="submission" date="2023-02" db="EMBL/GenBank/DDBJ databases">
        <authorList>
            <consortium name="DOE Joint Genome Institute"/>
            <person name="Mondo S.J."/>
            <person name="Chang Y."/>
            <person name="Wang Y."/>
            <person name="Ahrendt S."/>
            <person name="Andreopoulos W."/>
            <person name="Barry K."/>
            <person name="Beard J."/>
            <person name="Benny G.L."/>
            <person name="Blankenship S."/>
            <person name="Bonito G."/>
            <person name="Cuomo C."/>
            <person name="Desiro A."/>
            <person name="Gervers K.A."/>
            <person name="Hundley H."/>
            <person name="Kuo A."/>
            <person name="LaButti K."/>
            <person name="Lang B.F."/>
            <person name="Lipzen A."/>
            <person name="O'Donnell K."/>
            <person name="Pangilinan J."/>
            <person name="Reynolds N."/>
            <person name="Sandor L."/>
            <person name="Smith M.W."/>
            <person name="Tsang A."/>
            <person name="Grigoriev I.V."/>
            <person name="Stajich J.E."/>
            <person name="Spatafora J.W."/>
        </authorList>
    </citation>
    <scope>NUCLEOTIDE SEQUENCE</scope>
    <source>
        <strain evidence="1">RSA 2281</strain>
    </source>
</reference>
<dbReference type="AlphaFoldDB" id="A0AAD5PGG3"/>
<dbReference type="InterPro" id="IPR011990">
    <property type="entry name" value="TPR-like_helical_dom_sf"/>
</dbReference>
<dbReference type="Gene3D" id="1.25.40.10">
    <property type="entry name" value="Tetratricopeptide repeat domain"/>
    <property type="match status" value="1"/>
</dbReference>
<proteinExistence type="predicted"/>
<dbReference type="EMBL" id="JAIXMP010000007">
    <property type="protein sequence ID" value="KAI9270677.1"/>
    <property type="molecule type" value="Genomic_DNA"/>
</dbReference>
<gene>
    <name evidence="1" type="ORF">BDA99DRAFT_502423</name>
</gene>
<sequence length="248" mass="28323">MSIRPLPISTTLDPTIVQDLFDKATHALNKCKYEETIDLTSEAVKRIHQLQLLAVLDHRAYALGMKYKFDDAIKDAERMIVCGPECSGGYLRLGSLLDIQGKSSAAIKVYQQGLDRVLEDDPEYENIVERHKQSKEKNERCVDFITSLPPHVSDYIITLLSLSDKLKWFDVCTAWNKRIMGDESTWSVISAEDAPAISEALSHIARHIEDLTITSESTDIWLEYLNHMKDGYFKKIKTLKLVDRISEY</sequence>
<dbReference type="Proteomes" id="UP001209540">
    <property type="component" value="Unassembled WGS sequence"/>
</dbReference>
<dbReference type="SUPFAM" id="SSF81383">
    <property type="entry name" value="F-box domain"/>
    <property type="match status" value="1"/>
</dbReference>
<evidence type="ECO:0000313" key="2">
    <source>
        <dbReference type="Proteomes" id="UP001209540"/>
    </source>
</evidence>